<evidence type="ECO:0000313" key="5">
    <source>
        <dbReference type="Proteomes" id="UP001597076"/>
    </source>
</evidence>
<evidence type="ECO:0000256" key="3">
    <source>
        <dbReference type="SAM" id="MobiDB-lite"/>
    </source>
</evidence>
<name>A0ABD6BCZ3_9EURY</name>
<dbReference type="EMBL" id="JBHUDI010000003">
    <property type="protein sequence ID" value="MFD1562942.1"/>
    <property type="molecule type" value="Genomic_DNA"/>
</dbReference>
<dbReference type="Pfam" id="PF00106">
    <property type="entry name" value="adh_short"/>
    <property type="match status" value="1"/>
</dbReference>
<dbReference type="FunFam" id="3.40.50.720:FF:000084">
    <property type="entry name" value="Short-chain dehydrogenase reductase"/>
    <property type="match status" value="1"/>
</dbReference>
<gene>
    <name evidence="4" type="ORF">ACFR99_05200</name>
</gene>
<comment type="similarity">
    <text evidence="1 2">Belongs to the short-chain dehydrogenases/reductases (SDR) family.</text>
</comment>
<keyword evidence="4" id="KW-0560">Oxidoreductase</keyword>
<dbReference type="GO" id="GO:0016491">
    <property type="term" value="F:oxidoreductase activity"/>
    <property type="evidence" value="ECO:0007669"/>
    <property type="project" value="UniProtKB-KW"/>
</dbReference>
<dbReference type="PRINTS" id="PR00081">
    <property type="entry name" value="GDHRDH"/>
</dbReference>
<dbReference type="InterPro" id="IPR036291">
    <property type="entry name" value="NAD(P)-bd_dom_sf"/>
</dbReference>
<feature type="region of interest" description="Disordered" evidence="3">
    <location>
        <begin position="227"/>
        <end position="247"/>
    </location>
</feature>
<sequence length="247" mass="26312">MTTLDGETIIVTGASRGLGASMANRFAREGANVVVTARSEADLEAVAADAADAAGNTLVAPADVTDENAVRAVVDTTVEEYGTVTGLVNNAGIGLLNMYDEQRVLHEVNVDDFRQILDVNVTGVFLFSKYAVREMIDNGRGNVVNVSSGLGRRGAAKWGPYVASKWALEGMTRTQAAELEDHGIRVNAVDPGGRVETGFWDHLPESERNEILEPDVMNDAATRLLAQGPDGVTGESLPATEWEQRLG</sequence>
<dbReference type="InterPro" id="IPR020904">
    <property type="entry name" value="Sc_DH/Rdtase_CS"/>
</dbReference>
<evidence type="ECO:0000256" key="1">
    <source>
        <dbReference type="ARBA" id="ARBA00006484"/>
    </source>
</evidence>
<dbReference type="EC" id="1.1.1.-" evidence="4"/>
<proteinExistence type="inferred from homology"/>
<reference evidence="4 5" key="1">
    <citation type="journal article" date="2019" name="Int. J. Syst. Evol. Microbiol.">
        <title>The Global Catalogue of Microorganisms (GCM) 10K type strain sequencing project: providing services to taxonomists for standard genome sequencing and annotation.</title>
        <authorList>
            <consortium name="The Broad Institute Genomics Platform"/>
            <consortium name="The Broad Institute Genome Sequencing Center for Infectious Disease"/>
            <person name="Wu L."/>
            <person name="Ma J."/>
        </authorList>
    </citation>
    <scope>NUCLEOTIDE SEQUENCE [LARGE SCALE GENOMIC DNA]</scope>
    <source>
        <strain evidence="4 5">CGMCC 1.12230</strain>
    </source>
</reference>
<dbReference type="PROSITE" id="PS00061">
    <property type="entry name" value="ADH_SHORT"/>
    <property type="match status" value="1"/>
</dbReference>
<dbReference type="PANTHER" id="PTHR42760:SF121">
    <property type="entry name" value="3-OXOACYL-(ACYL-CARRIER-PROTEIN) REDUCTASE"/>
    <property type="match status" value="1"/>
</dbReference>
<dbReference type="PRINTS" id="PR00080">
    <property type="entry name" value="SDRFAMILY"/>
</dbReference>
<keyword evidence="5" id="KW-1185">Reference proteome</keyword>
<accession>A0ABD6BCZ3</accession>
<comment type="caution">
    <text evidence="4">The sequence shown here is derived from an EMBL/GenBank/DDBJ whole genome shotgun (WGS) entry which is preliminary data.</text>
</comment>
<organism evidence="4 5">
    <name type="scientific">Haloarchaeobius amylolyticus</name>
    <dbReference type="NCBI Taxonomy" id="1198296"/>
    <lineage>
        <taxon>Archaea</taxon>
        <taxon>Methanobacteriati</taxon>
        <taxon>Methanobacteriota</taxon>
        <taxon>Stenosarchaea group</taxon>
        <taxon>Halobacteria</taxon>
        <taxon>Halobacteriales</taxon>
        <taxon>Halorubellaceae</taxon>
        <taxon>Haloarchaeobius</taxon>
    </lineage>
</organism>
<protein>
    <submittedName>
        <fullName evidence="4">SDR family NAD(P)-dependent oxidoreductase</fullName>
        <ecNumber evidence="4">1.1.1.-</ecNumber>
    </submittedName>
</protein>
<evidence type="ECO:0000256" key="2">
    <source>
        <dbReference type="RuleBase" id="RU000363"/>
    </source>
</evidence>
<dbReference type="SUPFAM" id="SSF51735">
    <property type="entry name" value="NAD(P)-binding Rossmann-fold domains"/>
    <property type="match status" value="1"/>
</dbReference>
<dbReference type="RefSeq" id="WP_390285021.1">
    <property type="nucleotide sequence ID" value="NZ_JBHUDI010000003.1"/>
</dbReference>
<dbReference type="AlphaFoldDB" id="A0ABD6BCZ3"/>
<evidence type="ECO:0000313" key="4">
    <source>
        <dbReference type="EMBL" id="MFD1562942.1"/>
    </source>
</evidence>
<dbReference type="Proteomes" id="UP001597076">
    <property type="component" value="Unassembled WGS sequence"/>
</dbReference>
<dbReference type="Gene3D" id="3.40.50.720">
    <property type="entry name" value="NAD(P)-binding Rossmann-like Domain"/>
    <property type="match status" value="1"/>
</dbReference>
<dbReference type="InterPro" id="IPR002347">
    <property type="entry name" value="SDR_fam"/>
</dbReference>
<dbReference type="CDD" id="cd05233">
    <property type="entry name" value="SDR_c"/>
    <property type="match status" value="1"/>
</dbReference>
<dbReference type="PANTHER" id="PTHR42760">
    <property type="entry name" value="SHORT-CHAIN DEHYDROGENASES/REDUCTASES FAMILY MEMBER"/>
    <property type="match status" value="1"/>
</dbReference>